<dbReference type="PROSITE" id="PS51704">
    <property type="entry name" value="GP_PDE"/>
    <property type="match status" value="1"/>
</dbReference>
<organism evidence="2 3">
    <name type="scientific">Marasmius oreades</name>
    <name type="common">fairy-ring Marasmius</name>
    <dbReference type="NCBI Taxonomy" id="181124"/>
    <lineage>
        <taxon>Eukaryota</taxon>
        <taxon>Fungi</taxon>
        <taxon>Dikarya</taxon>
        <taxon>Basidiomycota</taxon>
        <taxon>Agaricomycotina</taxon>
        <taxon>Agaricomycetes</taxon>
        <taxon>Agaricomycetidae</taxon>
        <taxon>Agaricales</taxon>
        <taxon>Marasmiineae</taxon>
        <taxon>Marasmiaceae</taxon>
        <taxon>Marasmius</taxon>
    </lineage>
</organism>
<dbReference type="Pfam" id="PF03009">
    <property type="entry name" value="GDPD"/>
    <property type="match status" value="1"/>
</dbReference>
<name>A0A9P7UZC6_9AGAR</name>
<dbReference type="GO" id="GO:0008081">
    <property type="term" value="F:phosphoric diester hydrolase activity"/>
    <property type="evidence" value="ECO:0007669"/>
    <property type="project" value="InterPro"/>
</dbReference>
<dbReference type="OrthoDB" id="1058301at2759"/>
<dbReference type="Gene3D" id="3.20.20.190">
    <property type="entry name" value="Phosphatidylinositol (PI) phosphodiesterase"/>
    <property type="match status" value="1"/>
</dbReference>
<evidence type="ECO:0000259" key="1">
    <source>
        <dbReference type="PROSITE" id="PS51704"/>
    </source>
</evidence>
<dbReference type="PANTHER" id="PTHR43805">
    <property type="entry name" value="GLYCEROPHOSPHORYL DIESTER PHOSPHODIESTERASE"/>
    <property type="match status" value="1"/>
</dbReference>
<evidence type="ECO:0000313" key="2">
    <source>
        <dbReference type="EMBL" id="KAG7097465.1"/>
    </source>
</evidence>
<evidence type="ECO:0000313" key="3">
    <source>
        <dbReference type="Proteomes" id="UP001049176"/>
    </source>
</evidence>
<dbReference type="GeneID" id="66073884"/>
<dbReference type="AlphaFoldDB" id="A0A9P7UZC6"/>
<dbReference type="PANTHER" id="PTHR43805:SF1">
    <property type="entry name" value="GP-PDE DOMAIN-CONTAINING PROTEIN"/>
    <property type="match status" value="1"/>
</dbReference>
<keyword evidence="3" id="KW-1185">Reference proteome</keyword>
<dbReference type="EMBL" id="CM032182">
    <property type="protein sequence ID" value="KAG7097465.1"/>
    <property type="molecule type" value="Genomic_DNA"/>
</dbReference>
<dbReference type="InterPro" id="IPR017946">
    <property type="entry name" value="PLC-like_Pdiesterase_TIM-brl"/>
</dbReference>
<dbReference type="SUPFAM" id="SSF51695">
    <property type="entry name" value="PLC-like phosphodiesterases"/>
    <property type="match status" value="1"/>
</dbReference>
<dbReference type="InterPro" id="IPR030395">
    <property type="entry name" value="GP_PDE_dom"/>
</dbReference>
<comment type="caution">
    <text evidence="2">The sequence shown here is derived from an EMBL/GenBank/DDBJ whole genome shotgun (WGS) entry which is preliminary data.</text>
</comment>
<proteinExistence type="predicted"/>
<dbReference type="RefSeq" id="XP_043013935.1">
    <property type="nucleotide sequence ID" value="XM_043149331.1"/>
</dbReference>
<sequence>MVAPSAIASPSGRFLPQCWGHRGASAAFPENTLASFEAAIRDGAEGIESDVHVSLDDVVIMFHDPDLSRTTNSGGHIKSRNWYGQDGMEHVRTNKEPKQAIPTFAETIVLLMKPENHHVKFNIDVKVQNDPGHLFSLMHKIVSAQPEWETLLAPRLLLGLWHPKFLAYAKARMPYCDRSYLGNSPDLARKYFWDDCGTMSMSFSSMAGKDGERFRKDCRAAGKKLMVWTVNEPHQMMEVSRWGADVVITDFTQAWLNLRKALGTDYEKTGGKYGRIFLWMKFKYYAPYQLFMEYGSQRWLESVAGPFAYGDLTVADGPHESAFRSTA</sequence>
<feature type="domain" description="GP-PDE" evidence="1">
    <location>
        <begin position="16"/>
        <end position="259"/>
    </location>
</feature>
<protein>
    <recommendedName>
        <fullName evidence="1">GP-PDE domain-containing protein</fullName>
    </recommendedName>
</protein>
<dbReference type="Proteomes" id="UP001049176">
    <property type="component" value="Chromosome 2"/>
</dbReference>
<gene>
    <name evidence="2" type="ORF">E1B28_004808</name>
</gene>
<dbReference type="GO" id="GO:0006629">
    <property type="term" value="P:lipid metabolic process"/>
    <property type="evidence" value="ECO:0007669"/>
    <property type="project" value="InterPro"/>
</dbReference>
<reference evidence="2" key="1">
    <citation type="journal article" date="2021" name="Genome Biol. Evol.">
        <title>The assembled and annotated genome of the fairy-ring fungus Marasmius oreades.</title>
        <authorList>
            <person name="Hiltunen M."/>
            <person name="Ament-Velasquez S.L."/>
            <person name="Johannesson H."/>
        </authorList>
    </citation>
    <scope>NUCLEOTIDE SEQUENCE</scope>
    <source>
        <strain evidence="2">03SP1</strain>
    </source>
</reference>
<accession>A0A9P7UZC6</accession>